<evidence type="ECO:0000256" key="3">
    <source>
        <dbReference type="ARBA" id="ARBA00016205"/>
    </source>
</evidence>
<dbReference type="InterPro" id="IPR006103">
    <property type="entry name" value="Glyco_hydro_2_cat"/>
</dbReference>
<dbReference type="PANTHER" id="PTHR10066">
    <property type="entry name" value="BETA-GLUCURONIDASE"/>
    <property type="match status" value="1"/>
</dbReference>
<dbReference type="SUPFAM" id="SSF51445">
    <property type="entry name" value="(Trans)glycosidases"/>
    <property type="match status" value="1"/>
</dbReference>
<evidence type="ECO:0000256" key="6">
    <source>
        <dbReference type="RuleBase" id="RU361154"/>
    </source>
</evidence>
<dbReference type="InterPro" id="IPR036156">
    <property type="entry name" value="Beta-gal/glucu_dom_sf"/>
</dbReference>
<dbReference type="Pfam" id="PF02837">
    <property type="entry name" value="Glyco_hydro_2_N"/>
    <property type="match status" value="1"/>
</dbReference>
<dbReference type="InterPro" id="IPR008979">
    <property type="entry name" value="Galactose-bd-like_sf"/>
</dbReference>
<dbReference type="eggNOG" id="COG3250">
    <property type="taxonomic scope" value="Bacteria"/>
</dbReference>
<dbReference type="FunFam" id="3.20.20.80:FF:000080">
    <property type="entry name" value="Beta-glucuronidase UidA"/>
    <property type="match status" value="1"/>
</dbReference>
<dbReference type="InterPro" id="IPR006101">
    <property type="entry name" value="Glyco_hydro_2"/>
</dbReference>
<dbReference type="NCBIfam" id="NF007538">
    <property type="entry name" value="PRK10150.1"/>
    <property type="match status" value="1"/>
</dbReference>
<evidence type="ECO:0000256" key="1">
    <source>
        <dbReference type="ARBA" id="ARBA00007401"/>
    </source>
</evidence>
<dbReference type="PROSITE" id="PS00719">
    <property type="entry name" value="GLYCOSYL_HYDROL_F2_1"/>
    <property type="match status" value="1"/>
</dbReference>
<evidence type="ECO:0000313" key="11">
    <source>
        <dbReference type="Proteomes" id="UP000005561"/>
    </source>
</evidence>
<dbReference type="Gene3D" id="2.60.120.260">
    <property type="entry name" value="Galactose-binding domain-like"/>
    <property type="match status" value="1"/>
</dbReference>
<dbReference type="Pfam" id="PF02836">
    <property type="entry name" value="Glyco_hydro_2_C"/>
    <property type="match status" value="1"/>
</dbReference>
<dbReference type="STRING" id="168384.SAMN05660368_01388"/>
<evidence type="ECO:0000313" key="10">
    <source>
        <dbReference type="EMBL" id="EET62260.1"/>
    </source>
</evidence>
<keyword evidence="4 6" id="KW-0378">Hydrolase</keyword>
<evidence type="ECO:0000259" key="7">
    <source>
        <dbReference type="Pfam" id="PF00703"/>
    </source>
</evidence>
<proteinExistence type="inferred from homology"/>
<dbReference type="GO" id="GO:0004566">
    <property type="term" value="F:beta-glucuronidase activity"/>
    <property type="evidence" value="ECO:0007669"/>
    <property type="project" value="UniProtKB-EC"/>
</dbReference>
<feature type="domain" description="Glycoside hydrolase family 2 catalytic" evidence="8">
    <location>
        <begin position="270"/>
        <end position="584"/>
    </location>
</feature>
<dbReference type="InterPro" id="IPR006102">
    <property type="entry name" value="Ig-like_GH2"/>
</dbReference>
<accession>C6LBC9</accession>
<evidence type="ECO:0000256" key="2">
    <source>
        <dbReference type="ARBA" id="ARBA00012761"/>
    </source>
</evidence>
<dbReference type="Gene3D" id="3.20.20.80">
    <property type="entry name" value="Glycosidases"/>
    <property type="match status" value="1"/>
</dbReference>
<dbReference type="AlphaFoldDB" id="C6LBC9"/>
<dbReference type="PANTHER" id="PTHR10066:SF67">
    <property type="entry name" value="BETA-GLUCURONIDASE"/>
    <property type="match status" value="1"/>
</dbReference>
<dbReference type="SUPFAM" id="SSF49303">
    <property type="entry name" value="beta-Galactosidase/glucuronidase domain"/>
    <property type="match status" value="1"/>
</dbReference>
<dbReference type="InterPro" id="IPR023230">
    <property type="entry name" value="Glyco_hydro_2_CS"/>
</dbReference>
<dbReference type="GO" id="GO:0019391">
    <property type="term" value="P:glucuronoside catabolic process"/>
    <property type="evidence" value="ECO:0007669"/>
    <property type="project" value="TreeGrafter"/>
</dbReference>
<evidence type="ECO:0000256" key="5">
    <source>
        <dbReference type="ARBA" id="ARBA00023295"/>
    </source>
</evidence>
<dbReference type="GO" id="GO:0030246">
    <property type="term" value="F:carbohydrate binding"/>
    <property type="evidence" value="ECO:0007669"/>
    <property type="project" value="TreeGrafter"/>
</dbReference>
<evidence type="ECO:0000256" key="4">
    <source>
        <dbReference type="ARBA" id="ARBA00022801"/>
    </source>
</evidence>
<dbReference type="InterPro" id="IPR013783">
    <property type="entry name" value="Ig-like_fold"/>
</dbReference>
<dbReference type="PRINTS" id="PR00132">
    <property type="entry name" value="GLHYDRLASE2"/>
</dbReference>
<dbReference type="SUPFAM" id="SSF49785">
    <property type="entry name" value="Galactose-binding domain-like"/>
    <property type="match status" value="1"/>
</dbReference>
<dbReference type="EC" id="3.2.1.31" evidence="2"/>
<dbReference type="InterPro" id="IPR017853">
    <property type="entry name" value="GH"/>
</dbReference>
<dbReference type="Pfam" id="PF00703">
    <property type="entry name" value="Glyco_hydro_2"/>
    <property type="match status" value="1"/>
</dbReference>
<organism evidence="10 11">
    <name type="scientific">Marvinbryantia formatexigens DSM 14469</name>
    <dbReference type="NCBI Taxonomy" id="478749"/>
    <lineage>
        <taxon>Bacteria</taxon>
        <taxon>Bacillati</taxon>
        <taxon>Bacillota</taxon>
        <taxon>Clostridia</taxon>
        <taxon>Lachnospirales</taxon>
        <taxon>Lachnospiraceae</taxon>
        <taxon>Marvinbryantia</taxon>
    </lineage>
</organism>
<reference evidence="10" key="1">
    <citation type="submission" date="2009-07" db="EMBL/GenBank/DDBJ databases">
        <authorList>
            <person name="Weinstock G."/>
            <person name="Sodergren E."/>
            <person name="Clifton S."/>
            <person name="Fulton L."/>
            <person name="Fulton B."/>
            <person name="Courtney L."/>
            <person name="Fronick C."/>
            <person name="Harrison M."/>
            <person name="Strong C."/>
            <person name="Farmer C."/>
            <person name="Delahaunty K."/>
            <person name="Markovic C."/>
            <person name="Hall O."/>
            <person name="Minx P."/>
            <person name="Tomlinson C."/>
            <person name="Mitreva M."/>
            <person name="Nelson J."/>
            <person name="Hou S."/>
            <person name="Wollam A."/>
            <person name="Pepin K.H."/>
            <person name="Johnson M."/>
            <person name="Bhonagiri V."/>
            <person name="Nash W.E."/>
            <person name="Warren W."/>
            <person name="Chinwalla A."/>
            <person name="Mardis E.R."/>
            <person name="Wilson R.K."/>
        </authorList>
    </citation>
    <scope>NUCLEOTIDE SEQUENCE [LARGE SCALE GENOMIC DNA]</scope>
    <source>
        <strain evidence="10">DSM 14469</strain>
    </source>
</reference>
<dbReference type="Proteomes" id="UP000005561">
    <property type="component" value="Unassembled WGS sequence"/>
</dbReference>
<keyword evidence="11" id="KW-1185">Reference proteome</keyword>
<name>C6LBC9_9FIRM</name>
<feature type="domain" description="Glycoside hydrolase family 2 immunoglobulin-like beta-sandwich" evidence="7">
    <location>
        <begin position="220"/>
        <end position="268"/>
    </location>
</feature>
<comment type="similarity">
    <text evidence="1 6">Belongs to the glycosyl hydrolase 2 family.</text>
</comment>
<keyword evidence="5 6" id="KW-0326">Glycosidase</keyword>
<evidence type="ECO:0000259" key="8">
    <source>
        <dbReference type="Pfam" id="PF02836"/>
    </source>
</evidence>
<gene>
    <name evidence="10" type="ORF">BRYFOR_05924</name>
</gene>
<dbReference type="EMBL" id="ACCL02000003">
    <property type="protein sequence ID" value="EET62260.1"/>
    <property type="molecule type" value="Genomic_DNA"/>
</dbReference>
<protein>
    <recommendedName>
        <fullName evidence="3">Beta-glucuronidase</fullName>
        <ecNumber evidence="2">3.2.1.31</ecNumber>
    </recommendedName>
</protein>
<sequence>MAFDLSGIWEFKLLEPGQKEREEQAAGKLLKNSLPMPVPSSYNDIYPGKKFADHMGDMVYQRSFTVTETMQRQGRLVLRFGGVTHTASVYLNGAHLGCHKGGFLPFSFDITESAVMGENLLTVYVNNVTDYSTLPCGRVVTEQFPGLPEQTRNLPNFDFFNYSGIMRPVWLYTTPRYYIEDIEVYGRMDGSFCWNITSAGEGAGEAEVRVLDAEGACVFSGSGANGEGRVPGARLWSTDDPYLYRLQVRLPGADGGQGDEYTESFGFREIAIRDCRILLNGKPVYLKGFGKHEEGITRGRGTDIALMVKDLGLLKWIGANSFRTSHYPNSEEMMRLCDRLGILVIDEAPAVGLNTGFTATGLLGGNPKGTWETLETAEHHRTVMQELVKRDKNHPCVIAWSVANEPASQEEGAREYFAPLMEVTRQNDIQKRPVTIVTYEGSTPETCQVAELCDFLMLNRYRGWYDTEGNLEGAAAKLKAELEGFHRRCPDKPVMLGEYGADTIAGLHDVNGRLFSEEYQTAFMRAYGEVFDSLPYITGEHVWVFADFATAENIKRVDGNKKGIFTRDRRPKQAAYFLKERWSRL</sequence>
<dbReference type="Gene3D" id="2.60.40.10">
    <property type="entry name" value="Immunoglobulins"/>
    <property type="match status" value="1"/>
</dbReference>
<dbReference type="GO" id="GO:0005975">
    <property type="term" value="P:carbohydrate metabolic process"/>
    <property type="evidence" value="ECO:0007669"/>
    <property type="project" value="InterPro"/>
</dbReference>
<dbReference type="InterPro" id="IPR006104">
    <property type="entry name" value="Glyco_hydro_2_N"/>
</dbReference>
<comment type="caution">
    <text evidence="10">The sequence shown here is derived from an EMBL/GenBank/DDBJ whole genome shotgun (WGS) entry which is preliminary data.</text>
</comment>
<feature type="domain" description="Glycosyl hydrolases family 2 sugar binding" evidence="9">
    <location>
        <begin position="52"/>
        <end position="175"/>
    </location>
</feature>
<evidence type="ECO:0000259" key="9">
    <source>
        <dbReference type="Pfam" id="PF02837"/>
    </source>
</evidence>